<organism evidence="10 11">
    <name type="scientific">Ascobolus immersus RN42</name>
    <dbReference type="NCBI Taxonomy" id="1160509"/>
    <lineage>
        <taxon>Eukaryota</taxon>
        <taxon>Fungi</taxon>
        <taxon>Dikarya</taxon>
        <taxon>Ascomycota</taxon>
        <taxon>Pezizomycotina</taxon>
        <taxon>Pezizomycetes</taxon>
        <taxon>Pezizales</taxon>
        <taxon>Ascobolaceae</taxon>
        <taxon>Ascobolus</taxon>
    </lineage>
</organism>
<dbReference type="PROSITE" id="PS00463">
    <property type="entry name" value="ZN2_CY6_FUNGAL_1"/>
    <property type="match status" value="1"/>
</dbReference>
<keyword evidence="4" id="KW-0805">Transcription regulation</keyword>
<keyword evidence="7" id="KW-0539">Nucleus</keyword>
<dbReference type="PANTHER" id="PTHR31313">
    <property type="entry name" value="TY1 ENHANCER ACTIVATOR"/>
    <property type="match status" value="1"/>
</dbReference>
<reference evidence="10 11" key="1">
    <citation type="journal article" date="2018" name="Nat. Ecol. Evol.">
        <title>Pezizomycetes genomes reveal the molecular basis of ectomycorrhizal truffle lifestyle.</title>
        <authorList>
            <person name="Murat C."/>
            <person name="Payen T."/>
            <person name="Noel B."/>
            <person name="Kuo A."/>
            <person name="Morin E."/>
            <person name="Chen J."/>
            <person name="Kohler A."/>
            <person name="Krizsan K."/>
            <person name="Balestrini R."/>
            <person name="Da Silva C."/>
            <person name="Montanini B."/>
            <person name="Hainaut M."/>
            <person name="Levati E."/>
            <person name="Barry K.W."/>
            <person name="Belfiori B."/>
            <person name="Cichocki N."/>
            <person name="Clum A."/>
            <person name="Dockter R.B."/>
            <person name="Fauchery L."/>
            <person name="Guy J."/>
            <person name="Iotti M."/>
            <person name="Le Tacon F."/>
            <person name="Lindquist E.A."/>
            <person name="Lipzen A."/>
            <person name="Malagnac F."/>
            <person name="Mello A."/>
            <person name="Molinier V."/>
            <person name="Miyauchi S."/>
            <person name="Poulain J."/>
            <person name="Riccioni C."/>
            <person name="Rubini A."/>
            <person name="Sitrit Y."/>
            <person name="Splivallo R."/>
            <person name="Traeger S."/>
            <person name="Wang M."/>
            <person name="Zifcakova L."/>
            <person name="Wipf D."/>
            <person name="Zambonelli A."/>
            <person name="Paolocci F."/>
            <person name="Nowrousian M."/>
            <person name="Ottonello S."/>
            <person name="Baldrian P."/>
            <person name="Spatafora J.W."/>
            <person name="Henrissat B."/>
            <person name="Nagy L.G."/>
            <person name="Aury J.M."/>
            <person name="Wincker P."/>
            <person name="Grigoriev I.V."/>
            <person name="Bonfante P."/>
            <person name="Martin F.M."/>
        </authorList>
    </citation>
    <scope>NUCLEOTIDE SEQUENCE [LARGE SCALE GENOMIC DNA]</scope>
    <source>
        <strain evidence="10 11">RN42</strain>
    </source>
</reference>
<feature type="compositionally biased region" description="Low complexity" evidence="8">
    <location>
        <begin position="45"/>
        <end position="55"/>
    </location>
</feature>
<gene>
    <name evidence="10" type="ORF">BJ508DRAFT_414997</name>
</gene>
<feature type="compositionally biased region" description="Gly residues" evidence="8">
    <location>
        <begin position="168"/>
        <end position="184"/>
    </location>
</feature>
<dbReference type="GO" id="GO:0003677">
    <property type="term" value="F:DNA binding"/>
    <property type="evidence" value="ECO:0007669"/>
    <property type="project" value="UniProtKB-KW"/>
</dbReference>
<keyword evidence="6" id="KW-0804">Transcription</keyword>
<feature type="compositionally biased region" description="Low complexity" evidence="8">
    <location>
        <begin position="1"/>
        <end position="36"/>
    </location>
</feature>
<feature type="compositionally biased region" description="Polar residues" evidence="8">
    <location>
        <begin position="845"/>
        <end position="857"/>
    </location>
</feature>
<dbReference type="PANTHER" id="PTHR31313:SF81">
    <property type="entry name" value="TY1 ENHANCER ACTIVATOR"/>
    <property type="match status" value="1"/>
</dbReference>
<proteinExistence type="predicted"/>
<dbReference type="Gene3D" id="4.10.240.10">
    <property type="entry name" value="Zn(2)-C6 fungal-type DNA-binding domain"/>
    <property type="match status" value="1"/>
</dbReference>
<dbReference type="OrthoDB" id="2162761at2759"/>
<keyword evidence="2" id="KW-0479">Metal-binding</keyword>
<dbReference type="InterPro" id="IPR036864">
    <property type="entry name" value="Zn2-C6_fun-type_DNA-bd_sf"/>
</dbReference>
<dbReference type="PROSITE" id="PS50048">
    <property type="entry name" value="ZN2_CY6_FUNGAL_2"/>
    <property type="match status" value="1"/>
</dbReference>
<evidence type="ECO:0000256" key="3">
    <source>
        <dbReference type="ARBA" id="ARBA00022833"/>
    </source>
</evidence>
<feature type="region of interest" description="Disordered" evidence="8">
    <location>
        <begin position="984"/>
        <end position="1015"/>
    </location>
</feature>
<feature type="domain" description="Zn(2)-C6 fungal-type" evidence="9">
    <location>
        <begin position="66"/>
        <end position="97"/>
    </location>
</feature>
<dbReference type="SMART" id="SM00906">
    <property type="entry name" value="Fungal_trans"/>
    <property type="match status" value="1"/>
</dbReference>
<name>A0A3N4I527_ASCIM</name>
<evidence type="ECO:0000256" key="8">
    <source>
        <dbReference type="SAM" id="MobiDB-lite"/>
    </source>
</evidence>
<dbReference type="GO" id="GO:0008270">
    <property type="term" value="F:zinc ion binding"/>
    <property type="evidence" value="ECO:0007669"/>
    <property type="project" value="InterPro"/>
</dbReference>
<dbReference type="EMBL" id="ML119682">
    <property type="protein sequence ID" value="RPA81159.1"/>
    <property type="molecule type" value="Genomic_DNA"/>
</dbReference>
<dbReference type="AlphaFoldDB" id="A0A3N4I527"/>
<accession>A0A3N4I527</accession>
<sequence length="1015" mass="111637">MSSNTPSPFTFTANTNTPTTPLTPSTTTSSETTLTPRKSAKTKKLPSSSSTSTGSHPQKRRCVSNACIACRRRKSKCDGQLPSCAACSSVYGTECVYDPNSDHRRKGVYKKDIEGLQNRNSTLQTLVEAILNLPFEKAWTLVLEMRSCDNLEELADGVEKEGMNWRNGGEGSAGENGGDGGIDGTGRESERIGTDGRGYSVESDGRQEEEDNDFEAELAGKMGQLRVDGEGQVKFVGATSNLALLPKHERPPEQTHIYGLDSALNRDYNTVRLYPPDDITDSTGLSDDGFDAITSWTTVTPDRGLIEHLLNMYFTWHYPYFTTLSRELFEADFKRGNRNSLRKSPSPGASPGSISSITTGTQKIPKYCSPLLVNAMLALGCHFTNRDGSREFSNDPDTAGDHFFKEAKRLILEENELETARLTTVQALGLMSVREAGCGREGRGWVYSGMCFRMALDMGLHRDVSQAEKGVLGDKDVDARRVTFWGCFLFDKCWSNYLGRMPQIPREIVTVPRYEVLPAEDAKSWSPYTDTGNGFGNSQPARTRAVGLQISELCEISGDILMAFYCQNPTLAVPTSHKETKKEAKDLIKLQEIWLRLEKWKKDLPVELLPRDGSLPPVLLMHMFHQLLYIHLFRPFLKQNTTWETLPLAHLAPRSQCITAAFTISKLLRFYKSGYGLRQICNVAAYIILSACSIHLINIENKNSRRDIIQAVKALENMGDGWLCAKRALLIVKSIVKRWRIDIPEEAMAVLRRTGNWGRFSDLPEGSMDDHQAYGFANKVATSAVNAGTIATMGDSTGNPDGQSRQDARHHEAMDWGFGGDWGGAAGIPVLGSQADDGYAGYSIASPSTMQEPSQAQRPHLAQQRQQTQSQQSFAPYSPGTRAPIFSNIAHMPIPSAPVPHPQQQSHQTQYHTAYAAPYIPYPQAHHQQRHPPTSIATTLSTPTQSVPYITTSQDSYPYMQISEPPPSAPQPFQWAMKDAFGLMEGLTGSTGGPGPIGRGNPGAGGGLGQSGQGR</sequence>
<feature type="region of interest" description="Disordered" evidence="8">
    <location>
        <begin position="162"/>
        <end position="212"/>
    </location>
</feature>
<dbReference type="SUPFAM" id="SSF57701">
    <property type="entry name" value="Zn2/Cys6 DNA-binding domain"/>
    <property type="match status" value="1"/>
</dbReference>
<evidence type="ECO:0000313" key="11">
    <source>
        <dbReference type="Proteomes" id="UP000275078"/>
    </source>
</evidence>
<feature type="region of interest" description="Disordered" evidence="8">
    <location>
        <begin position="1"/>
        <end position="58"/>
    </location>
</feature>
<dbReference type="GO" id="GO:0006351">
    <property type="term" value="P:DNA-templated transcription"/>
    <property type="evidence" value="ECO:0007669"/>
    <property type="project" value="InterPro"/>
</dbReference>
<dbReference type="Proteomes" id="UP000275078">
    <property type="component" value="Unassembled WGS sequence"/>
</dbReference>
<dbReference type="Pfam" id="PF04082">
    <property type="entry name" value="Fungal_trans"/>
    <property type="match status" value="1"/>
</dbReference>
<keyword evidence="5" id="KW-0238">DNA-binding</keyword>
<dbReference type="CDD" id="cd00067">
    <property type="entry name" value="GAL4"/>
    <property type="match status" value="1"/>
</dbReference>
<evidence type="ECO:0000256" key="5">
    <source>
        <dbReference type="ARBA" id="ARBA00023125"/>
    </source>
</evidence>
<evidence type="ECO:0000256" key="7">
    <source>
        <dbReference type="ARBA" id="ARBA00023242"/>
    </source>
</evidence>
<dbReference type="Pfam" id="PF00172">
    <property type="entry name" value="Zn_clus"/>
    <property type="match status" value="1"/>
</dbReference>
<evidence type="ECO:0000256" key="4">
    <source>
        <dbReference type="ARBA" id="ARBA00023015"/>
    </source>
</evidence>
<dbReference type="STRING" id="1160509.A0A3N4I527"/>
<dbReference type="InterPro" id="IPR001138">
    <property type="entry name" value="Zn2Cys6_DnaBD"/>
</dbReference>
<evidence type="ECO:0000256" key="2">
    <source>
        <dbReference type="ARBA" id="ARBA00022723"/>
    </source>
</evidence>
<evidence type="ECO:0000313" key="10">
    <source>
        <dbReference type="EMBL" id="RPA81159.1"/>
    </source>
</evidence>
<dbReference type="InterPro" id="IPR051615">
    <property type="entry name" value="Transcr_Regulatory_Elem"/>
</dbReference>
<dbReference type="GO" id="GO:0000981">
    <property type="term" value="F:DNA-binding transcription factor activity, RNA polymerase II-specific"/>
    <property type="evidence" value="ECO:0007669"/>
    <property type="project" value="InterPro"/>
</dbReference>
<keyword evidence="3" id="KW-0862">Zinc</keyword>
<feature type="compositionally biased region" description="Gly residues" evidence="8">
    <location>
        <begin position="989"/>
        <end position="1015"/>
    </location>
</feature>
<dbReference type="CDD" id="cd12148">
    <property type="entry name" value="fungal_TF_MHR"/>
    <property type="match status" value="1"/>
</dbReference>
<dbReference type="SMART" id="SM00066">
    <property type="entry name" value="GAL4"/>
    <property type="match status" value="1"/>
</dbReference>
<feature type="compositionally biased region" description="Low complexity" evidence="8">
    <location>
        <begin position="863"/>
        <end position="873"/>
    </location>
</feature>
<comment type="subcellular location">
    <subcellularLocation>
        <location evidence="1">Nucleus</location>
    </subcellularLocation>
</comment>
<evidence type="ECO:0000259" key="9">
    <source>
        <dbReference type="PROSITE" id="PS50048"/>
    </source>
</evidence>
<keyword evidence="11" id="KW-1185">Reference proteome</keyword>
<evidence type="ECO:0000256" key="6">
    <source>
        <dbReference type="ARBA" id="ARBA00023163"/>
    </source>
</evidence>
<evidence type="ECO:0000256" key="1">
    <source>
        <dbReference type="ARBA" id="ARBA00004123"/>
    </source>
</evidence>
<dbReference type="GO" id="GO:0005634">
    <property type="term" value="C:nucleus"/>
    <property type="evidence" value="ECO:0007669"/>
    <property type="project" value="UniProtKB-SubCell"/>
</dbReference>
<feature type="region of interest" description="Disordered" evidence="8">
    <location>
        <begin position="842"/>
        <end position="882"/>
    </location>
</feature>
<dbReference type="InterPro" id="IPR007219">
    <property type="entry name" value="XnlR_reg_dom"/>
</dbReference>
<feature type="compositionally biased region" description="Basic and acidic residues" evidence="8">
    <location>
        <begin position="185"/>
        <end position="194"/>
    </location>
</feature>
<protein>
    <recommendedName>
        <fullName evidence="9">Zn(2)-C6 fungal-type domain-containing protein</fullName>
    </recommendedName>
</protein>